<dbReference type="Proteomes" id="UP000711488">
    <property type="component" value="Unassembled WGS sequence"/>
</dbReference>
<evidence type="ECO:0000256" key="7">
    <source>
        <dbReference type="SAM" id="MobiDB-lite"/>
    </source>
</evidence>
<feature type="signal peptide" evidence="8">
    <location>
        <begin position="1"/>
        <end position="20"/>
    </location>
</feature>
<dbReference type="EMBL" id="JQDR03012151">
    <property type="protein sequence ID" value="KAA0191692.1"/>
    <property type="molecule type" value="Genomic_DNA"/>
</dbReference>
<dbReference type="OrthoDB" id="5948587at2759"/>
<evidence type="ECO:0000256" key="8">
    <source>
        <dbReference type="SAM" id="SignalP"/>
    </source>
</evidence>
<dbReference type="InterPro" id="IPR001839">
    <property type="entry name" value="TGF-b_C"/>
</dbReference>
<evidence type="ECO:0000256" key="5">
    <source>
        <dbReference type="ARBA" id="ARBA00023157"/>
    </source>
</evidence>
<dbReference type="Proteomes" id="UP000694843">
    <property type="component" value="Unplaced"/>
</dbReference>
<feature type="compositionally biased region" description="Basic and acidic residues" evidence="7">
    <location>
        <begin position="67"/>
        <end position="83"/>
    </location>
</feature>
<dbReference type="GO" id="GO:0005615">
    <property type="term" value="C:extracellular space"/>
    <property type="evidence" value="ECO:0007669"/>
    <property type="project" value="TreeGrafter"/>
</dbReference>
<reference evidence="12" key="4">
    <citation type="submission" date="2025-04" db="UniProtKB">
        <authorList>
            <consortium name="RefSeq"/>
        </authorList>
    </citation>
    <scope>IDENTIFICATION</scope>
    <source>
        <tissue evidence="12">Whole organism</tissue>
    </source>
</reference>
<keyword evidence="11" id="KW-1185">Reference proteome</keyword>
<evidence type="ECO:0000256" key="6">
    <source>
        <dbReference type="RuleBase" id="RU000354"/>
    </source>
</evidence>
<feature type="domain" description="TGF-beta family profile" evidence="9">
    <location>
        <begin position="342"/>
        <end position="454"/>
    </location>
</feature>
<dbReference type="SUPFAM" id="SSF57501">
    <property type="entry name" value="Cystine-knot cytokines"/>
    <property type="match status" value="1"/>
</dbReference>
<dbReference type="Gene3D" id="2.60.120.970">
    <property type="match status" value="1"/>
</dbReference>
<reference evidence="10" key="3">
    <citation type="submission" date="2019-06" db="EMBL/GenBank/DDBJ databases">
        <authorList>
            <person name="Poynton C."/>
            <person name="Hasenbein S."/>
            <person name="Benoit J.B."/>
            <person name="Sepulveda M.S."/>
            <person name="Poelchau M.F."/>
            <person name="Murali S.C."/>
            <person name="Chen S."/>
            <person name="Glastad K.M."/>
            <person name="Werren J.H."/>
            <person name="Vineis J.H."/>
            <person name="Bowen J.L."/>
            <person name="Friedrich M."/>
            <person name="Jones J."/>
            <person name="Robertson H.M."/>
            <person name="Feyereisen R."/>
            <person name="Mechler-Hickson A."/>
            <person name="Mathers N."/>
            <person name="Lee C.E."/>
            <person name="Colbourne J.K."/>
            <person name="Biales A."/>
            <person name="Johnston J.S."/>
            <person name="Wellborn G.A."/>
            <person name="Rosendale A.J."/>
            <person name="Cridge A.G."/>
            <person name="Munoz-Torres M.C."/>
            <person name="Bain P.A."/>
            <person name="Manny A.R."/>
            <person name="Major K.M."/>
            <person name="Lambert F.N."/>
            <person name="Vulpe C.D."/>
            <person name="Tuck P."/>
            <person name="Blalock B.J."/>
            <person name="Lin Y.-Y."/>
            <person name="Smith M.E."/>
            <person name="Ochoa-Acuna H."/>
            <person name="Chen M.-J.M."/>
            <person name="Childers C.P."/>
            <person name="Qu J."/>
            <person name="Dugan S."/>
            <person name="Lee S.L."/>
            <person name="Chao H."/>
            <person name="Dinh H."/>
            <person name="Han Y."/>
            <person name="Doddapaneni H."/>
            <person name="Worley K.C."/>
            <person name="Muzny D.M."/>
            <person name="Gibbs R.A."/>
            <person name="Richards S."/>
        </authorList>
    </citation>
    <scope>NUCLEOTIDE SEQUENCE</scope>
    <source>
        <strain evidence="10">HAZT.00-mixed</strain>
        <tissue evidence="10">Whole organism</tissue>
    </source>
</reference>
<evidence type="ECO:0000256" key="1">
    <source>
        <dbReference type="ARBA" id="ARBA00004613"/>
    </source>
</evidence>
<dbReference type="GO" id="GO:0005125">
    <property type="term" value="F:cytokine activity"/>
    <property type="evidence" value="ECO:0007669"/>
    <property type="project" value="TreeGrafter"/>
</dbReference>
<dbReference type="Gene3D" id="2.10.90.10">
    <property type="entry name" value="Cystine-knot cytokines"/>
    <property type="match status" value="1"/>
</dbReference>
<evidence type="ECO:0000256" key="4">
    <source>
        <dbReference type="ARBA" id="ARBA00023030"/>
    </source>
</evidence>
<dbReference type="GeneID" id="108676638"/>
<accession>A0A6A0GYE4</accession>
<feature type="compositionally biased region" description="Polar residues" evidence="7">
    <location>
        <begin position="85"/>
        <end position="118"/>
    </location>
</feature>
<evidence type="ECO:0000313" key="10">
    <source>
        <dbReference type="EMBL" id="KAA0191692.1"/>
    </source>
</evidence>
<dbReference type="KEGG" id="hazt:108676638"/>
<evidence type="ECO:0000313" key="12">
    <source>
        <dbReference type="RefSeq" id="XP_018020243.1"/>
    </source>
</evidence>
<sequence>MSLCLRVLALLVVLQAVVDSAYPGANTEMPFISWIKPLDNEHSRPENDALGHYNYSPAPQINKKGRRDIEDRLQQHPSADRIRNSRTNRNQVGYSKQNLHNTQPADQNPSRTEMADSQTYDRELEERKMFRIKQIQIQILQQLQLDSAPNVTGIVESSNPDIKKLKEQINDSNQNTTRDNNYQRDMPKEFSNKIFIPVEDRYPFDFQHSNTSDIMYFKMSHGEISQAFIHLWIKPVRSAPGSKHVIEIYKVSAPVDKNNYIRMNMLSVDTVNLEHNKGSWIRYPVFAMVADWATNPDNNLGMIVIMKGPDDNQIAVTNSKEEPEKAPLLEVQFIHESDKANRLARSPDGGKCSLTETRCCRFPLPVNFTEHNFDFIVAPKVYMANFCNGTCDYLYAQQHIHMAMVQKIHSGTATHGPCCGAKELMPLNMLYYDHDRKIRFDTINDMIIEKCSCD</sequence>
<dbReference type="InterPro" id="IPR017948">
    <property type="entry name" value="TGFb_CS"/>
</dbReference>
<proteinExistence type="inferred from homology"/>
<evidence type="ECO:0000313" key="11">
    <source>
        <dbReference type="Proteomes" id="UP000694843"/>
    </source>
</evidence>
<keyword evidence="3" id="KW-0964">Secreted</keyword>
<dbReference type="GO" id="GO:0008083">
    <property type="term" value="F:growth factor activity"/>
    <property type="evidence" value="ECO:0007669"/>
    <property type="project" value="UniProtKB-KW"/>
</dbReference>
<evidence type="ECO:0000256" key="3">
    <source>
        <dbReference type="ARBA" id="ARBA00022525"/>
    </source>
</evidence>
<dbReference type="InterPro" id="IPR001111">
    <property type="entry name" value="TGF-b_propeptide"/>
</dbReference>
<name>A0A6A0GYE4_HYAAZ</name>
<dbReference type="InterPro" id="IPR015615">
    <property type="entry name" value="TGF-beta-rel"/>
</dbReference>
<dbReference type="Pfam" id="PF00019">
    <property type="entry name" value="TGF_beta"/>
    <property type="match status" value="1"/>
</dbReference>
<keyword evidence="5" id="KW-1015">Disulfide bond</keyword>
<keyword evidence="4 6" id="KW-0339">Growth factor</keyword>
<dbReference type="RefSeq" id="XP_018020243.1">
    <property type="nucleotide sequence ID" value="XM_018164754.2"/>
</dbReference>
<reference evidence="10" key="1">
    <citation type="submission" date="2014-08" db="EMBL/GenBank/DDBJ databases">
        <authorList>
            <person name="Murali S."/>
            <person name="Richards S."/>
            <person name="Bandaranaike D."/>
            <person name="Bellair M."/>
            <person name="Blankenburg K."/>
            <person name="Chao H."/>
            <person name="Dinh H."/>
            <person name="Doddapaneni H."/>
            <person name="Dugan-Rocha S."/>
            <person name="Elkadiri S."/>
            <person name="Gnanaolivu R."/>
            <person name="Hughes D."/>
            <person name="Lee S."/>
            <person name="Li M."/>
            <person name="Ming W."/>
            <person name="Munidasa M."/>
            <person name="Muniz J."/>
            <person name="Nguyen L."/>
            <person name="Osuji N."/>
            <person name="Pu L.-L."/>
            <person name="Puazo M."/>
            <person name="Skinner E."/>
            <person name="Qu C."/>
            <person name="Quiroz J."/>
            <person name="Raj R."/>
            <person name="Weissenberger G."/>
            <person name="Xin Y."/>
            <person name="Zou X."/>
            <person name="Han Y."/>
            <person name="Worley K."/>
            <person name="Muzny D."/>
            <person name="Gibbs R."/>
        </authorList>
    </citation>
    <scope>NUCLEOTIDE SEQUENCE</scope>
    <source>
        <strain evidence="10">HAZT.00-mixed</strain>
        <tissue evidence="10">Whole organism</tissue>
    </source>
</reference>
<dbReference type="PROSITE" id="PS51362">
    <property type="entry name" value="TGF_BETA_2"/>
    <property type="match status" value="1"/>
</dbReference>
<organism evidence="10">
    <name type="scientific">Hyalella azteca</name>
    <name type="common">Amphipod</name>
    <dbReference type="NCBI Taxonomy" id="294128"/>
    <lineage>
        <taxon>Eukaryota</taxon>
        <taxon>Metazoa</taxon>
        <taxon>Ecdysozoa</taxon>
        <taxon>Arthropoda</taxon>
        <taxon>Crustacea</taxon>
        <taxon>Multicrustacea</taxon>
        <taxon>Malacostraca</taxon>
        <taxon>Eumalacostraca</taxon>
        <taxon>Peracarida</taxon>
        <taxon>Amphipoda</taxon>
        <taxon>Senticaudata</taxon>
        <taxon>Talitrida</taxon>
        <taxon>Talitroidea</taxon>
        <taxon>Hyalellidae</taxon>
        <taxon>Hyalella</taxon>
    </lineage>
</organism>
<dbReference type="SMART" id="SM00204">
    <property type="entry name" value="TGFB"/>
    <property type="match status" value="1"/>
</dbReference>
<dbReference type="PROSITE" id="PS00250">
    <property type="entry name" value="TGF_BETA_1"/>
    <property type="match status" value="1"/>
</dbReference>
<dbReference type="CDD" id="cd13751">
    <property type="entry name" value="TGF_beta_GDF8_like"/>
    <property type="match status" value="1"/>
</dbReference>
<dbReference type="OMA" id="RQPESSY"/>
<keyword evidence="8" id="KW-0732">Signal</keyword>
<dbReference type="AlphaFoldDB" id="A0A6A0GYE4"/>
<dbReference type="PANTHER" id="PTHR11848">
    <property type="entry name" value="TGF-BETA FAMILY"/>
    <property type="match status" value="1"/>
</dbReference>
<feature type="region of interest" description="Disordered" evidence="7">
    <location>
        <begin position="42"/>
        <end position="119"/>
    </location>
</feature>
<dbReference type="InterPro" id="IPR029034">
    <property type="entry name" value="Cystine-knot_cytokine"/>
</dbReference>
<evidence type="ECO:0000256" key="2">
    <source>
        <dbReference type="ARBA" id="ARBA00006656"/>
    </source>
</evidence>
<gene>
    <name evidence="12" type="primary">LOC108676638</name>
    <name evidence="10" type="ORF">HAZT_HAZT008364</name>
</gene>
<feature type="chain" id="PRO_5044628556" evidence="8">
    <location>
        <begin position="21"/>
        <end position="454"/>
    </location>
</feature>
<comment type="subcellular location">
    <subcellularLocation>
        <location evidence="1">Secreted</location>
    </subcellularLocation>
</comment>
<protein>
    <submittedName>
        <fullName evidence="12">Growth/differentiation factor 8</fullName>
    </submittedName>
</protein>
<evidence type="ECO:0000259" key="9">
    <source>
        <dbReference type="PROSITE" id="PS51362"/>
    </source>
</evidence>
<reference evidence="10" key="2">
    <citation type="journal article" date="2018" name="Environ. Sci. Technol.">
        <title>The Toxicogenome of Hyalella azteca: A Model for Sediment Ecotoxicology and Evolutionary Toxicology.</title>
        <authorList>
            <person name="Poynton H.C."/>
            <person name="Hasenbein S."/>
            <person name="Benoit J.B."/>
            <person name="Sepulveda M.S."/>
            <person name="Poelchau M.F."/>
            <person name="Hughes D.S.T."/>
            <person name="Murali S.C."/>
            <person name="Chen S."/>
            <person name="Glastad K.M."/>
            <person name="Goodisman M.A.D."/>
            <person name="Werren J.H."/>
            <person name="Vineis J.H."/>
            <person name="Bowen J.L."/>
            <person name="Friedrich M."/>
            <person name="Jones J."/>
            <person name="Robertson H.M."/>
            <person name="Feyereisen R."/>
            <person name="Mechler-Hickson A."/>
            <person name="Mathers N."/>
            <person name="Lee C.E."/>
            <person name="Colbourne J.K."/>
            <person name="Biales A."/>
            <person name="Johnston J.S."/>
            <person name="Wellborn G.A."/>
            <person name="Rosendale A.J."/>
            <person name="Cridge A.G."/>
            <person name="Munoz-Torres M.C."/>
            <person name="Bain P.A."/>
            <person name="Manny A.R."/>
            <person name="Major K.M."/>
            <person name="Lambert F.N."/>
            <person name="Vulpe C.D."/>
            <person name="Tuck P."/>
            <person name="Blalock B.J."/>
            <person name="Lin Y.Y."/>
            <person name="Smith M.E."/>
            <person name="Ochoa-Acuna H."/>
            <person name="Chen M.M."/>
            <person name="Childers C.P."/>
            <person name="Qu J."/>
            <person name="Dugan S."/>
            <person name="Lee S.L."/>
            <person name="Chao H."/>
            <person name="Dinh H."/>
            <person name="Han Y."/>
            <person name="Doddapaneni H."/>
            <person name="Worley K.C."/>
            <person name="Muzny D.M."/>
            <person name="Gibbs R.A."/>
            <person name="Richards S."/>
        </authorList>
    </citation>
    <scope>NUCLEOTIDE SEQUENCE</scope>
    <source>
        <strain evidence="10">HAZT.00-mixed</strain>
        <tissue evidence="10">Whole organism</tissue>
    </source>
</reference>
<comment type="similarity">
    <text evidence="2 6">Belongs to the TGF-beta family.</text>
</comment>
<dbReference type="Pfam" id="PF00688">
    <property type="entry name" value="TGFb_propeptide"/>
    <property type="match status" value="1"/>
</dbReference>